<evidence type="ECO:0000256" key="1">
    <source>
        <dbReference type="ARBA" id="ARBA00004141"/>
    </source>
</evidence>
<dbReference type="PANTHER" id="PTHR11972">
    <property type="entry name" value="NADPH OXIDASE"/>
    <property type="match status" value="1"/>
</dbReference>
<dbReference type="AlphaFoldDB" id="A0A0G1D7X6"/>
<evidence type="ECO:0000256" key="6">
    <source>
        <dbReference type="SAM" id="Phobius"/>
    </source>
</evidence>
<feature type="transmembrane region" description="Helical" evidence="6">
    <location>
        <begin position="151"/>
        <end position="169"/>
    </location>
</feature>
<feature type="non-terminal residue" evidence="9">
    <location>
        <position position="245"/>
    </location>
</feature>
<evidence type="ECO:0000256" key="5">
    <source>
        <dbReference type="ARBA" id="ARBA00023136"/>
    </source>
</evidence>
<feature type="domain" description="Ferric oxidoreductase" evidence="7">
    <location>
        <begin position="16"/>
        <end position="132"/>
    </location>
</feature>
<proteinExistence type="predicted"/>
<evidence type="ECO:0000259" key="8">
    <source>
        <dbReference type="Pfam" id="PF08022"/>
    </source>
</evidence>
<dbReference type="InterPro" id="IPR013112">
    <property type="entry name" value="FAD-bd_8"/>
</dbReference>
<gene>
    <name evidence="9" type="ORF">UV68_C0015G0001</name>
</gene>
<evidence type="ECO:0000313" key="9">
    <source>
        <dbReference type="EMBL" id="KKS94035.1"/>
    </source>
</evidence>
<keyword evidence="5 6" id="KW-0472">Membrane</keyword>
<feature type="transmembrane region" description="Helical" evidence="6">
    <location>
        <begin position="87"/>
        <end position="110"/>
    </location>
</feature>
<dbReference type="InterPro" id="IPR017938">
    <property type="entry name" value="Riboflavin_synthase-like_b-brl"/>
</dbReference>
<keyword evidence="2 6" id="KW-0812">Transmembrane</keyword>
<dbReference type="Gene3D" id="2.40.30.10">
    <property type="entry name" value="Translation factors"/>
    <property type="match status" value="1"/>
</dbReference>
<evidence type="ECO:0000256" key="3">
    <source>
        <dbReference type="ARBA" id="ARBA00022989"/>
    </source>
</evidence>
<dbReference type="Proteomes" id="UP000033980">
    <property type="component" value="Unassembled WGS sequence"/>
</dbReference>
<protein>
    <submittedName>
        <fullName evidence="9">Ferric reductase domain protein transmembrane component domain-containing protein</fullName>
    </submittedName>
</protein>
<evidence type="ECO:0000256" key="4">
    <source>
        <dbReference type="ARBA" id="ARBA00023002"/>
    </source>
</evidence>
<dbReference type="SUPFAM" id="SSF63380">
    <property type="entry name" value="Riboflavin synthase domain-like"/>
    <property type="match status" value="1"/>
</dbReference>
<evidence type="ECO:0000259" key="7">
    <source>
        <dbReference type="Pfam" id="PF01794"/>
    </source>
</evidence>
<evidence type="ECO:0000313" key="10">
    <source>
        <dbReference type="Proteomes" id="UP000033980"/>
    </source>
</evidence>
<feature type="domain" description="FAD-binding 8" evidence="8">
    <location>
        <begin position="187"/>
        <end position="244"/>
    </location>
</feature>
<feature type="transmembrane region" description="Helical" evidence="6">
    <location>
        <begin position="48"/>
        <end position="67"/>
    </location>
</feature>
<evidence type="ECO:0000256" key="2">
    <source>
        <dbReference type="ARBA" id="ARBA00022692"/>
    </source>
</evidence>
<feature type="transmembrane region" description="Helical" evidence="6">
    <location>
        <begin position="6"/>
        <end position="28"/>
    </location>
</feature>
<dbReference type="Pfam" id="PF08022">
    <property type="entry name" value="FAD_binding_8"/>
    <property type="match status" value="1"/>
</dbReference>
<organism evidence="9 10">
    <name type="scientific">Candidatus Collierbacteria bacterium GW2011_GWC2_43_12</name>
    <dbReference type="NCBI Taxonomy" id="1618390"/>
    <lineage>
        <taxon>Bacteria</taxon>
        <taxon>Candidatus Collieribacteriota</taxon>
    </lineage>
</organism>
<keyword evidence="3 6" id="KW-1133">Transmembrane helix</keyword>
<dbReference type="InterPro" id="IPR050369">
    <property type="entry name" value="RBOH/FRE"/>
</dbReference>
<comment type="subcellular location">
    <subcellularLocation>
        <location evidence="1">Membrane</location>
        <topology evidence="1">Multi-pass membrane protein</topology>
    </subcellularLocation>
</comment>
<keyword evidence="4" id="KW-0560">Oxidoreductase</keyword>
<accession>A0A0G1D7X6</accession>
<dbReference type="GO" id="GO:0016175">
    <property type="term" value="F:superoxide-generating NAD(P)H oxidase activity"/>
    <property type="evidence" value="ECO:0007669"/>
    <property type="project" value="TreeGrafter"/>
</dbReference>
<name>A0A0G1D7X6_9BACT</name>
<dbReference type="GO" id="GO:0005886">
    <property type="term" value="C:plasma membrane"/>
    <property type="evidence" value="ECO:0007669"/>
    <property type="project" value="TreeGrafter"/>
</dbReference>
<dbReference type="PANTHER" id="PTHR11972:SF69">
    <property type="entry name" value="FERRIC REDUCTION OXIDASE 6-RELATED"/>
    <property type="match status" value="1"/>
</dbReference>
<dbReference type="InterPro" id="IPR013130">
    <property type="entry name" value="Fe3_Rdtase_TM_dom"/>
</dbReference>
<sequence>MSLSLNWLFVSQLVSLVGTTLLTLSFLLSGRFRLVEDWFGGLDKVYRFHHLTGGISFVFLLHHPLFLAVNALPNTALSWKYLWFSELLPYNMGIISLYFMLLMIIFTLFIKLPYSLWKTTHELMGIALFFAVLHILTISSDVSRYLPLKMWMYFLLGMAIYSVIYRRFLYGYFGPKFNYLVKNIARKADILDVTLMPLIKKINYLPGQFVFIKFNDINKEVHPFSIAGCDEVGNLRIAVKILGDY</sequence>
<comment type="caution">
    <text evidence="9">The sequence shown here is derived from an EMBL/GenBank/DDBJ whole genome shotgun (WGS) entry which is preliminary data.</text>
</comment>
<feature type="transmembrane region" description="Helical" evidence="6">
    <location>
        <begin position="122"/>
        <end position="139"/>
    </location>
</feature>
<reference evidence="9 10" key="1">
    <citation type="journal article" date="2015" name="Nature">
        <title>rRNA introns, odd ribosomes, and small enigmatic genomes across a large radiation of phyla.</title>
        <authorList>
            <person name="Brown C.T."/>
            <person name="Hug L.A."/>
            <person name="Thomas B.C."/>
            <person name="Sharon I."/>
            <person name="Castelle C.J."/>
            <person name="Singh A."/>
            <person name="Wilkins M.J."/>
            <person name="Williams K.H."/>
            <person name="Banfield J.F."/>
        </authorList>
    </citation>
    <scope>NUCLEOTIDE SEQUENCE [LARGE SCALE GENOMIC DNA]</scope>
</reference>
<dbReference type="Pfam" id="PF01794">
    <property type="entry name" value="Ferric_reduct"/>
    <property type="match status" value="1"/>
</dbReference>
<dbReference type="EMBL" id="LCFK01000015">
    <property type="protein sequence ID" value="KKS94035.1"/>
    <property type="molecule type" value="Genomic_DNA"/>
</dbReference>